<feature type="domain" description="Pseudouridine synthase RsuA/RluA-like" evidence="7">
    <location>
        <begin position="105"/>
        <end position="259"/>
    </location>
</feature>
<dbReference type="GO" id="GO:0000455">
    <property type="term" value="P:enzyme-directed rRNA pseudouridine synthesis"/>
    <property type="evidence" value="ECO:0007669"/>
    <property type="project" value="TreeGrafter"/>
</dbReference>
<dbReference type="GO" id="GO:0003723">
    <property type="term" value="F:RNA binding"/>
    <property type="evidence" value="ECO:0007669"/>
    <property type="project" value="UniProtKB-KW"/>
</dbReference>
<gene>
    <name evidence="8" type="ORF">RM6536_0169</name>
</gene>
<name>A0A0K2RX23_9MICC</name>
<dbReference type="EC" id="5.4.99.-" evidence="6"/>
<dbReference type="RefSeq" id="WP_060823663.1">
    <property type="nucleotide sequence ID" value="NZ_AP014938.1"/>
</dbReference>
<evidence type="ECO:0000256" key="5">
    <source>
        <dbReference type="PROSITE-ProRule" id="PRU00182"/>
    </source>
</evidence>
<dbReference type="PANTHER" id="PTHR21600">
    <property type="entry name" value="MITOCHONDRIAL RNA PSEUDOURIDINE SYNTHASE"/>
    <property type="match status" value="1"/>
</dbReference>
<comment type="function">
    <text evidence="6">Responsible for synthesis of pseudouridine from uracil.</text>
</comment>
<evidence type="ECO:0000256" key="3">
    <source>
        <dbReference type="ARBA" id="ARBA00023235"/>
    </source>
</evidence>
<dbReference type="PANTHER" id="PTHR21600:SF44">
    <property type="entry name" value="RIBOSOMAL LARGE SUBUNIT PSEUDOURIDINE SYNTHASE D"/>
    <property type="match status" value="1"/>
</dbReference>
<dbReference type="EMBL" id="AP014938">
    <property type="protein sequence ID" value="BAS19416.1"/>
    <property type="molecule type" value="Genomic_DNA"/>
</dbReference>
<dbReference type="InterPro" id="IPR050188">
    <property type="entry name" value="RluA_PseudoU_synthase"/>
</dbReference>
<dbReference type="InterPro" id="IPR036986">
    <property type="entry name" value="S4_RNA-bd_sf"/>
</dbReference>
<dbReference type="PATRIC" id="fig|43675.28.peg.175"/>
<evidence type="ECO:0000256" key="4">
    <source>
        <dbReference type="PIRSR" id="PIRSR606225-1"/>
    </source>
</evidence>
<evidence type="ECO:0000256" key="6">
    <source>
        <dbReference type="RuleBase" id="RU362028"/>
    </source>
</evidence>
<dbReference type="SUPFAM" id="SSF55120">
    <property type="entry name" value="Pseudouridine synthase"/>
    <property type="match status" value="1"/>
</dbReference>
<reference evidence="9" key="1">
    <citation type="submission" date="2015-08" db="EMBL/GenBank/DDBJ databases">
        <title>Complete genome sequence of Rothia mucilaginosa strain NUM-Rm6536.</title>
        <authorList>
            <person name="Nambu T."/>
        </authorList>
    </citation>
    <scope>NUCLEOTIDE SEQUENCE [LARGE SCALE GENOMIC DNA]</scope>
    <source>
        <strain evidence="9">NUM-Rm6536</strain>
    </source>
</reference>
<evidence type="ECO:0000259" key="7">
    <source>
        <dbReference type="Pfam" id="PF00849"/>
    </source>
</evidence>
<proteinExistence type="inferred from homology"/>
<comment type="catalytic activity">
    <reaction evidence="1 6">
        <text>a uridine in RNA = a pseudouridine in RNA</text>
        <dbReference type="Rhea" id="RHEA:48348"/>
        <dbReference type="Rhea" id="RHEA-COMP:12068"/>
        <dbReference type="Rhea" id="RHEA-COMP:12069"/>
        <dbReference type="ChEBI" id="CHEBI:65314"/>
        <dbReference type="ChEBI" id="CHEBI:65315"/>
    </reaction>
</comment>
<dbReference type="InterPro" id="IPR020103">
    <property type="entry name" value="PsdUridine_synth_cat_dom_sf"/>
</dbReference>
<evidence type="ECO:0000313" key="9">
    <source>
        <dbReference type="Proteomes" id="UP000066203"/>
    </source>
</evidence>
<feature type="active site" evidence="4">
    <location>
        <position position="155"/>
    </location>
</feature>
<dbReference type="PROSITE" id="PS01129">
    <property type="entry name" value="PSI_RLU"/>
    <property type="match status" value="1"/>
</dbReference>
<accession>A0A0K2RX23</accession>
<evidence type="ECO:0000256" key="1">
    <source>
        <dbReference type="ARBA" id="ARBA00000073"/>
    </source>
</evidence>
<dbReference type="PROSITE" id="PS50889">
    <property type="entry name" value="S4"/>
    <property type="match status" value="1"/>
</dbReference>
<dbReference type="Gene3D" id="3.10.290.10">
    <property type="entry name" value="RNA-binding S4 domain"/>
    <property type="match status" value="1"/>
</dbReference>
<dbReference type="AlphaFoldDB" id="A0A0K2RX23"/>
<organism evidence="8">
    <name type="scientific">Rothia mucilaginosa</name>
    <dbReference type="NCBI Taxonomy" id="43675"/>
    <lineage>
        <taxon>Bacteria</taxon>
        <taxon>Bacillati</taxon>
        <taxon>Actinomycetota</taxon>
        <taxon>Actinomycetes</taxon>
        <taxon>Micrococcales</taxon>
        <taxon>Micrococcaceae</taxon>
        <taxon>Rothia</taxon>
    </lineage>
</organism>
<dbReference type="InterPro" id="IPR006145">
    <property type="entry name" value="PsdUridine_synth_RsuA/RluA"/>
</dbReference>
<dbReference type="GO" id="GO:0009982">
    <property type="term" value="F:pseudouridine synthase activity"/>
    <property type="evidence" value="ECO:0007669"/>
    <property type="project" value="InterPro"/>
</dbReference>
<dbReference type="InterPro" id="IPR006224">
    <property type="entry name" value="PsdUridine_synth_RluA-like_CS"/>
</dbReference>
<evidence type="ECO:0000313" key="8">
    <source>
        <dbReference type="EMBL" id="BAS19416.1"/>
    </source>
</evidence>
<dbReference type="GO" id="GO:0140098">
    <property type="term" value="F:catalytic activity, acting on RNA"/>
    <property type="evidence" value="ECO:0007669"/>
    <property type="project" value="UniProtKB-ARBA"/>
</dbReference>
<dbReference type="CDD" id="cd02869">
    <property type="entry name" value="PseudoU_synth_RluA_like"/>
    <property type="match status" value="1"/>
</dbReference>
<protein>
    <recommendedName>
        <fullName evidence="6">Pseudouridine synthase</fullName>
        <ecNumber evidence="6">5.4.99.-</ecNumber>
    </recommendedName>
</protein>
<sequence>MSETTNAAEDSARIRAEFTVEGALAGMRLDAALAGALDAPRTRTSGWIRDGHVSVTNNGKAVKIGKSYKLSAGDEVVVDAPAPRDLADIRPEKVDGFRIVHLDEDIVVVDKPAGVAAHPSPGWHGPTVISALMGEGISVATSGAAERQGIVHRLDVGTSGLMVVARSERAYTELKRAFKERTVDKVYHTLVQGLPDPLRGTIDAPIGRHPGNEWKFAVVEDGRNSITHYDVLEAFGPASLVEVHLETGRTHQIRVHFSALRHPCCGDLTYGADPRFSAELGLTRQWLHAHRLGFDHPGTGERVTFTSEYPLDLSYALTALREGKVQLG</sequence>
<dbReference type="CDD" id="cd00165">
    <property type="entry name" value="S4"/>
    <property type="match status" value="1"/>
</dbReference>
<comment type="similarity">
    <text evidence="2 6">Belongs to the pseudouridine synthase RluA family.</text>
</comment>
<dbReference type="Proteomes" id="UP000066203">
    <property type="component" value="Chromosome"/>
</dbReference>
<dbReference type="NCBIfam" id="TIGR00005">
    <property type="entry name" value="rluA_subfam"/>
    <property type="match status" value="1"/>
</dbReference>
<dbReference type="SUPFAM" id="SSF55174">
    <property type="entry name" value="Alpha-L RNA-binding motif"/>
    <property type="match status" value="1"/>
</dbReference>
<dbReference type="InterPro" id="IPR006225">
    <property type="entry name" value="PsdUridine_synth_RluC/D"/>
</dbReference>
<dbReference type="Gene3D" id="3.30.2350.10">
    <property type="entry name" value="Pseudouridine synthase"/>
    <property type="match status" value="1"/>
</dbReference>
<keyword evidence="5" id="KW-0694">RNA-binding</keyword>
<evidence type="ECO:0000256" key="2">
    <source>
        <dbReference type="ARBA" id="ARBA00010876"/>
    </source>
</evidence>
<keyword evidence="3 6" id="KW-0413">Isomerase</keyword>
<dbReference type="Pfam" id="PF00849">
    <property type="entry name" value="PseudoU_synth_2"/>
    <property type="match status" value="1"/>
</dbReference>